<evidence type="ECO:0000259" key="11">
    <source>
        <dbReference type="Pfam" id="PF21088"/>
    </source>
</evidence>
<evidence type="ECO:0000256" key="5">
    <source>
        <dbReference type="ARBA" id="ARBA00022989"/>
    </source>
</evidence>
<comment type="caution">
    <text evidence="12">The sequence shown here is derived from an EMBL/GenBank/DDBJ whole genome shotgun (WGS) entry which is preliminary data.</text>
</comment>
<dbReference type="InterPro" id="IPR006686">
    <property type="entry name" value="MscS_channel_CS"/>
</dbReference>
<dbReference type="InterPro" id="IPR049278">
    <property type="entry name" value="MS_channel_C"/>
</dbReference>
<gene>
    <name evidence="12" type="ORF">CY0110_11717</name>
</gene>
<feature type="transmembrane region" description="Helical" evidence="8">
    <location>
        <begin position="14"/>
        <end position="35"/>
    </location>
</feature>
<dbReference type="Pfam" id="PF21082">
    <property type="entry name" value="MS_channel_3rd"/>
    <property type="match status" value="1"/>
</dbReference>
<evidence type="ECO:0000259" key="10">
    <source>
        <dbReference type="Pfam" id="PF21082"/>
    </source>
</evidence>
<dbReference type="eggNOG" id="COG3264">
    <property type="taxonomic scope" value="Bacteria"/>
</dbReference>
<dbReference type="SUPFAM" id="SSF82689">
    <property type="entry name" value="Mechanosensitive channel protein MscS (YggB), C-terminal domain"/>
    <property type="match status" value="1"/>
</dbReference>
<evidence type="ECO:0000256" key="8">
    <source>
        <dbReference type="SAM" id="Phobius"/>
    </source>
</evidence>
<evidence type="ECO:0000313" key="13">
    <source>
        <dbReference type="Proteomes" id="UP000003781"/>
    </source>
</evidence>
<evidence type="ECO:0000256" key="2">
    <source>
        <dbReference type="ARBA" id="ARBA00008017"/>
    </source>
</evidence>
<dbReference type="GO" id="GO:0055085">
    <property type="term" value="P:transmembrane transport"/>
    <property type="evidence" value="ECO:0007669"/>
    <property type="project" value="InterPro"/>
</dbReference>
<dbReference type="AlphaFoldDB" id="A3IQL4"/>
<dbReference type="OrthoDB" id="9809206at2"/>
<dbReference type="Gene3D" id="1.10.287.1260">
    <property type="match status" value="1"/>
</dbReference>
<dbReference type="SUPFAM" id="SSF50182">
    <property type="entry name" value="Sm-like ribonucleoproteins"/>
    <property type="match status" value="1"/>
</dbReference>
<dbReference type="InterPro" id="IPR010920">
    <property type="entry name" value="LSM_dom_sf"/>
</dbReference>
<evidence type="ECO:0000313" key="12">
    <source>
        <dbReference type="EMBL" id="EAZ91289.1"/>
    </source>
</evidence>
<feature type="transmembrane region" description="Helical" evidence="8">
    <location>
        <begin position="144"/>
        <end position="164"/>
    </location>
</feature>
<sequence>MFYWSKNRNFITSLISYLLTILIALTSVGFVTPILGQEKPTAPIMLEGRTLFYVSESGQYTAEQRAKEANSQLGKIFTEGESPISVGIDTNQDVPIITINDRYFLSVTSNDVPVGKSLQGQALAWKNTLEIAISKSEYERKPQYYIKAIIIAIAILFLAFILSWKLGAIWQRWLKPLTTTKTDPNPLTSTTSNQPLTVTPTESSFNFQLVGLLVLLTVIRGIIWIIALGYISRLFPQTRQWSDFVIEILQVSLITDVFPLGNQKYSVLDFFILIGLLGGVITLTRTVSRVLKSKLLSATGLNRAVQDTTALIVNYTLIFLGTIVVLQVWGLDLSSLTVFASVLGVGVGLGLQGIAKEFVSGLVLIFERPIQVGDFVEVDGLMGTVERISVRSTEIRTLDQISVILPNSRFLESEVINWNHSSSISRLKIPVGVAYGSNLEAVKKVLIDTAKNHRDILSMPSPQVFFSEFGDSSLNFTLLVWISKPYKQFQIKSDLYFNIDSKFREEDIEIPFPQRDVHFRSSDRPPQNLSPELINSLTTLSNSLAMWLETNSNHHTIQDKNKEIQSKKMTKKDNSQTYDNDTRN</sequence>
<dbReference type="PANTHER" id="PTHR30347">
    <property type="entry name" value="POTASSIUM CHANNEL RELATED"/>
    <property type="match status" value="1"/>
</dbReference>
<keyword evidence="13" id="KW-1185">Reference proteome</keyword>
<evidence type="ECO:0000256" key="6">
    <source>
        <dbReference type="ARBA" id="ARBA00023136"/>
    </source>
</evidence>
<keyword evidence="5 8" id="KW-1133">Transmembrane helix</keyword>
<proteinExistence type="inferred from homology"/>
<feature type="transmembrane region" description="Helical" evidence="8">
    <location>
        <begin position="267"/>
        <end position="287"/>
    </location>
</feature>
<name>A3IQL4_9CHRO</name>
<comment type="subcellular location">
    <subcellularLocation>
        <location evidence="1">Cell membrane</location>
        <topology evidence="1">Multi-pass membrane protein</topology>
    </subcellularLocation>
</comment>
<evidence type="ECO:0000256" key="4">
    <source>
        <dbReference type="ARBA" id="ARBA00022692"/>
    </source>
</evidence>
<dbReference type="InterPro" id="IPR011066">
    <property type="entry name" value="MscS_channel_C_sf"/>
</dbReference>
<dbReference type="InterPro" id="IPR023408">
    <property type="entry name" value="MscS_beta-dom_sf"/>
</dbReference>
<comment type="similarity">
    <text evidence="2">Belongs to the MscS (TC 1.A.23) family.</text>
</comment>
<keyword evidence="4 8" id="KW-0812">Transmembrane</keyword>
<dbReference type="InterPro" id="IPR052702">
    <property type="entry name" value="MscS-like_channel"/>
</dbReference>
<dbReference type="GO" id="GO:0005886">
    <property type="term" value="C:plasma membrane"/>
    <property type="evidence" value="ECO:0007669"/>
    <property type="project" value="UniProtKB-SubCell"/>
</dbReference>
<dbReference type="Pfam" id="PF21088">
    <property type="entry name" value="MS_channel_1st"/>
    <property type="match status" value="1"/>
</dbReference>
<feature type="transmembrane region" description="Helical" evidence="8">
    <location>
        <begin position="308"/>
        <end position="330"/>
    </location>
</feature>
<dbReference type="InterPro" id="IPR006685">
    <property type="entry name" value="MscS_channel_2nd"/>
</dbReference>
<feature type="transmembrane region" description="Helical" evidence="8">
    <location>
        <begin position="209"/>
        <end position="232"/>
    </location>
</feature>
<evidence type="ECO:0000256" key="1">
    <source>
        <dbReference type="ARBA" id="ARBA00004651"/>
    </source>
</evidence>
<dbReference type="PROSITE" id="PS01246">
    <property type="entry name" value="UPF0003"/>
    <property type="match status" value="1"/>
</dbReference>
<dbReference type="InterPro" id="IPR011014">
    <property type="entry name" value="MscS_channel_TM-2"/>
</dbReference>
<reference evidence="12 13" key="1">
    <citation type="submission" date="2007-03" db="EMBL/GenBank/DDBJ databases">
        <authorList>
            <person name="Stal L."/>
            <person name="Ferriera S."/>
            <person name="Johnson J."/>
            <person name="Kravitz S."/>
            <person name="Beeson K."/>
            <person name="Sutton G."/>
            <person name="Rogers Y.-H."/>
            <person name="Friedman R."/>
            <person name="Frazier M."/>
            <person name="Venter J.C."/>
        </authorList>
    </citation>
    <scope>NUCLEOTIDE SEQUENCE [LARGE SCALE GENOMIC DNA]</scope>
    <source>
        <strain evidence="12 13">CCY0110</strain>
    </source>
</reference>
<evidence type="ECO:0008006" key="14">
    <source>
        <dbReference type="Google" id="ProtNLM"/>
    </source>
</evidence>
<dbReference type="PANTHER" id="PTHR30347:SF1">
    <property type="entry name" value="MECHANOSENSITIVE CHANNEL MSCK"/>
    <property type="match status" value="1"/>
</dbReference>
<dbReference type="Gene3D" id="2.30.30.60">
    <property type="match status" value="1"/>
</dbReference>
<evidence type="ECO:0000256" key="7">
    <source>
        <dbReference type="SAM" id="MobiDB-lite"/>
    </source>
</evidence>
<feature type="domain" description="Mechanosensitive ion channel MscS C-terminal" evidence="10">
    <location>
        <begin position="428"/>
        <end position="510"/>
    </location>
</feature>
<dbReference type="InterPro" id="IPR049142">
    <property type="entry name" value="MS_channel_1st"/>
</dbReference>
<feature type="domain" description="Mechanosensitive ion channel MscS" evidence="9">
    <location>
        <begin position="354"/>
        <end position="420"/>
    </location>
</feature>
<dbReference type="Pfam" id="PF00924">
    <property type="entry name" value="MS_channel_2nd"/>
    <property type="match status" value="1"/>
</dbReference>
<keyword evidence="3" id="KW-1003">Cell membrane</keyword>
<dbReference type="SUPFAM" id="SSF82861">
    <property type="entry name" value="Mechanosensitive channel protein MscS (YggB), transmembrane region"/>
    <property type="match status" value="1"/>
</dbReference>
<evidence type="ECO:0000256" key="3">
    <source>
        <dbReference type="ARBA" id="ARBA00022475"/>
    </source>
</evidence>
<protein>
    <recommendedName>
        <fullName evidence="14">MscS Mechanosensitive ion channel</fullName>
    </recommendedName>
</protein>
<dbReference type="EMBL" id="AAXW01000015">
    <property type="protein sequence ID" value="EAZ91289.1"/>
    <property type="molecule type" value="Genomic_DNA"/>
</dbReference>
<evidence type="ECO:0000259" key="9">
    <source>
        <dbReference type="Pfam" id="PF00924"/>
    </source>
</evidence>
<keyword evidence="6 8" id="KW-0472">Membrane</keyword>
<dbReference type="Proteomes" id="UP000003781">
    <property type="component" value="Unassembled WGS sequence"/>
</dbReference>
<feature type="domain" description="Mechanosensitive ion channel transmembrane helices 2/3" evidence="11">
    <location>
        <begin position="312"/>
        <end position="352"/>
    </location>
</feature>
<organism evidence="12 13">
    <name type="scientific">Crocosphaera chwakensis CCY0110</name>
    <dbReference type="NCBI Taxonomy" id="391612"/>
    <lineage>
        <taxon>Bacteria</taxon>
        <taxon>Bacillati</taxon>
        <taxon>Cyanobacteriota</taxon>
        <taxon>Cyanophyceae</taxon>
        <taxon>Oscillatoriophycideae</taxon>
        <taxon>Chroococcales</taxon>
        <taxon>Aphanothecaceae</taxon>
        <taxon>Crocosphaera</taxon>
        <taxon>Crocosphaera chwakensis</taxon>
    </lineage>
</organism>
<dbReference type="Gene3D" id="3.30.70.100">
    <property type="match status" value="1"/>
</dbReference>
<feature type="region of interest" description="Disordered" evidence="7">
    <location>
        <begin position="560"/>
        <end position="584"/>
    </location>
</feature>
<accession>A3IQL4</accession>